<dbReference type="InterPro" id="IPR031953">
    <property type="entry name" value="mRNA_decap_C"/>
</dbReference>
<dbReference type="SUPFAM" id="SSF50729">
    <property type="entry name" value="PH domain-like"/>
    <property type="match status" value="1"/>
</dbReference>
<dbReference type="InterPro" id="IPR011993">
    <property type="entry name" value="PH-like_dom_sf"/>
</dbReference>
<dbReference type="PANTHER" id="PTHR16290">
    <property type="entry name" value="TRANSCRIPTION FACTOR SMIF DECAPPING ENZYME DCP1"/>
    <property type="match status" value="1"/>
</dbReference>
<evidence type="ECO:0000256" key="1">
    <source>
        <dbReference type="ARBA" id="ARBA00004496"/>
    </source>
</evidence>
<keyword evidence="5" id="KW-0866">Nonsense-mediated mRNA decay</keyword>
<dbReference type="Gene3D" id="6.10.140.2030">
    <property type="match status" value="1"/>
</dbReference>
<name>A0A0K2T371_LEPSM</name>
<feature type="region of interest" description="Disordered" evidence="6">
    <location>
        <begin position="226"/>
        <end position="252"/>
    </location>
</feature>
<feature type="domain" description="mRNA-decapping enzyme C-terminal" evidence="7">
    <location>
        <begin position="447"/>
        <end position="479"/>
    </location>
</feature>
<keyword evidence="4" id="KW-0507">mRNA processing</keyword>
<dbReference type="OrthoDB" id="440673at2759"/>
<feature type="compositionally biased region" description="Basic and acidic residues" evidence="6">
    <location>
        <begin position="232"/>
        <end position="244"/>
    </location>
</feature>
<evidence type="ECO:0000256" key="5">
    <source>
        <dbReference type="ARBA" id="ARBA00023161"/>
    </source>
</evidence>
<dbReference type="Pfam" id="PF16741">
    <property type="entry name" value="mRNA_decap_C"/>
    <property type="match status" value="1"/>
</dbReference>
<dbReference type="AlphaFoldDB" id="A0A0K2T371"/>
<evidence type="ECO:0000313" key="8">
    <source>
        <dbReference type="EMBL" id="CDW20042.1"/>
    </source>
</evidence>
<evidence type="ECO:0000256" key="2">
    <source>
        <dbReference type="ARBA" id="ARBA00008778"/>
    </source>
</evidence>
<dbReference type="GO" id="GO:0000184">
    <property type="term" value="P:nuclear-transcribed mRNA catabolic process, nonsense-mediated decay"/>
    <property type="evidence" value="ECO:0007669"/>
    <property type="project" value="UniProtKB-KW"/>
</dbReference>
<gene>
    <name evidence="8" type="primary">DCP1B</name>
</gene>
<dbReference type="GO" id="GO:0000290">
    <property type="term" value="P:deadenylation-dependent decapping of nuclear-transcribed mRNA"/>
    <property type="evidence" value="ECO:0007669"/>
    <property type="project" value="InterPro"/>
</dbReference>
<dbReference type="EMBL" id="HACA01002681">
    <property type="protein sequence ID" value="CDW20042.1"/>
    <property type="molecule type" value="Transcribed_RNA"/>
</dbReference>
<dbReference type="PANTHER" id="PTHR16290:SF0">
    <property type="entry name" value="DECAPPING PROTEIN 1, ISOFORM A"/>
    <property type="match status" value="1"/>
</dbReference>
<dbReference type="Pfam" id="PF06058">
    <property type="entry name" value="DCP1"/>
    <property type="match status" value="1"/>
</dbReference>
<dbReference type="GO" id="GO:0008047">
    <property type="term" value="F:enzyme activator activity"/>
    <property type="evidence" value="ECO:0007669"/>
    <property type="project" value="InterPro"/>
</dbReference>
<evidence type="ECO:0000259" key="7">
    <source>
        <dbReference type="Pfam" id="PF16741"/>
    </source>
</evidence>
<feature type="region of interest" description="Disordered" evidence="6">
    <location>
        <begin position="384"/>
        <end position="403"/>
    </location>
</feature>
<sequence>FNGMDLNFCLKFPVYWKDVFNWLSRAASSANSFKPIKEMADERKMNFKALKGVDPYIERIEDFATQVALYKYASSEWEKLDIEGTLFVNRRQDDPKYGFIILNRLSDKNLVEPVTKELDFQVHTPFLLYKNKEGCIFGIWFFDPKECERIHKKMESCVKIVEKRLSSLQESKSQNGEENIIALLQKASLENEEEASSKKSSAPESPCKEDGDKLLRLLNGPKAVVENGNACKNDESGGGRKEESPPPTTANSVADFFAKASKNGSAFSTPLLTSSAAAPLGVATTFSPAGVIHHPALMPMAPGPIPMIPLQGFHGMGGAAGHHPVHVPVALHQSWQQQPESHPLTRNAENVPQSQEPGQDENPATQRLFSIPGSYPVEFIERSQRGDSGTSTPHFQPITPGKGQVQHKLVKTSKGTEPELMSPMAFAHNPAKKSISTNETVINGVHLNEGQLVQAMKHLLTNDSTFVTKLHKAYLEVAKSQ</sequence>
<keyword evidence="3" id="KW-0963">Cytoplasm</keyword>
<feature type="region of interest" description="Disordered" evidence="6">
    <location>
        <begin position="192"/>
        <end position="212"/>
    </location>
</feature>
<dbReference type="InterPro" id="IPR010334">
    <property type="entry name" value="Dcp1"/>
</dbReference>
<organism evidence="8">
    <name type="scientific">Lepeophtheirus salmonis</name>
    <name type="common">Salmon louse</name>
    <name type="synonym">Caligus salmonis</name>
    <dbReference type="NCBI Taxonomy" id="72036"/>
    <lineage>
        <taxon>Eukaryota</taxon>
        <taxon>Metazoa</taxon>
        <taxon>Ecdysozoa</taxon>
        <taxon>Arthropoda</taxon>
        <taxon>Crustacea</taxon>
        <taxon>Multicrustacea</taxon>
        <taxon>Hexanauplia</taxon>
        <taxon>Copepoda</taxon>
        <taxon>Siphonostomatoida</taxon>
        <taxon>Caligidae</taxon>
        <taxon>Lepeophtheirus</taxon>
    </lineage>
</organism>
<proteinExistence type="inferred from homology"/>
<reference evidence="8" key="1">
    <citation type="submission" date="2014-05" db="EMBL/GenBank/DDBJ databases">
        <authorList>
            <person name="Chronopoulou M."/>
        </authorList>
    </citation>
    <scope>NUCLEOTIDE SEQUENCE</scope>
    <source>
        <tissue evidence="8">Whole organism</tissue>
    </source>
</reference>
<feature type="non-terminal residue" evidence="8">
    <location>
        <position position="1"/>
    </location>
</feature>
<evidence type="ECO:0000256" key="4">
    <source>
        <dbReference type="ARBA" id="ARBA00022664"/>
    </source>
</evidence>
<dbReference type="GO" id="GO:0003729">
    <property type="term" value="F:mRNA binding"/>
    <property type="evidence" value="ECO:0007669"/>
    <property type="project" value="TreeGrafter"/>
</dbReference>
<comment type="subcellular location">
    <subcellularLocation>
        <location evidence="1">Cytoplasm</location>
    </subcellularLocation>
</comment>
<feature type="region of interest" description="Disordered" evidence="6">
    <location>
        <begin position="334"/>
        <end position="365"/>
    </location>
</feature>
<protein>
    <submittedName>
        <fullName evidence="8">Decapping mRNA 1B [Mustela putorius furo]</fullName>
    </submittedName>
</protein>
<dbReference type="CDD" id="cd09804">
    <property type="entry name" value="Dcp1"/>
    <property type="match status" value="1"/>
</dbReference>
<evidence type="ECO:0000256" key="6">
    <source>
        <dbReference type="SAM" id="MobiDB-lite"/>
    </source>
</evidence>
<dbReference type="GO" id="GO:0000932">
    <property type="term" value="C:P-body"/>
    <property type="evidence" value="ECO:0007669"/>
    <property type="project" value="TreeGrafter"/>
</dbReference>
<dbReference type="GO" id="GO:0031087">
    <property type="term" value="P:deadenylation-independent decapping of nuclear-transcribed mRNA"/>
    <property type="evidence" value="ECO:0007669"/>
    <property type="project" value="TreeGrafter"/>
</dbReference>
<evidence type="ECO:0000256" key="3">
    <source>
        <dbReference type="ARBA" id="ARBA00022490"/>
    </source>
</evidence>
<accession>A0A0K2T371</accession>
<feature type="compositionally biased region" description="Polar residues" evidence="6">
    <location>
        <begin position="347"/>
        <end position="365"/>
    </location>
</feature>
<dbReference type="Gene3D" id="2.30.29.30">
    <property type="entry name" value="Pleckstrin-homology domain (PH domain)/Phosphotyrosine-binding domain (PTB)"/>
    <property type="match status" value="1"/>
</dbReference>
<dbReference type="GO" id="GO:0006397">
    <property type="term" value="P:mRNA processing"/>
    <property type="evidence" value="ECO:0007669"/>
    <property type="project" value="UniProtKB-KW"/>
</dbReference>
<comment type="similarity">
    <text evidence="2">Belongs to the DCP1 family.</text>
</comment>